<dbReference type="NCBIfam" id="TIGR02532">
    <property type="entry name" value="IV_pilin_GFxxxE"/>
    <property type="match status" value="1"/>
</dbReference>
<dbReference type="InterPro" id="IPR045584">
    <property type="entry name" value="Pilin-like"/>
</dbReference>
<dbReference type="Pfam" id="PF07596">
    <property type="entry name" value="SBP_bac_10"/>
    <property type="match status" value="1"/>
</dbReference>
<evidence type="ECO:0000313" key="2">
    <source>
        <dbReference type="EMBL" id="APW59562.1"/>
    </source>
</evidence>
<dbReference type="NCBIfam" id="TIGR04294">
    <property type="entry name" value="pre_pil_HX9DG"/>
    <property type="match status" value="1"/>
</dbReference>
<dbReference type="EMBL" id="CP019082">
    <property type="protein sequence ID" value="APW59562.1"/>
    <property type="molecule type" value="Genomic_DNA"/>
</dbReference>
<evidence type="ECO:0000313" key="3">
    <source>
        <dbReference type="Proteomes" id="UP000186309"/>
    </source>
</evidence>
<dbReference type="Proteomes" id="UP000186309">
    <property type="component" value="Chromosome"/>
</dbReference>
<dbReference type="SUPFAM" id="SSF54523">
    <property type="entry name" value="Pili subunits"/>
    <property type="match status" value="1"/>
</dbReference>
<protein>
    <recommendedName>
        <fullName evidence="1">DUF1559 domain-containing protein</fullName>
    </recommendedName>
</protein>
<reference evidence="3" key="1">
    <citation type="submission" date="2016-12" db="EMBL/GenBank/DDBJ databases">
        <title>Comparative genomics of four Isosphaeraceae planctomycetes: a common pool of plasmids and glycoside hydrolase genes.</title>
        <authorList>
            <person name="Ivanova A."/>
        </authorList>
    </citation>
    <scope>NUCLEOTIDE SEQUENCE [LARGE SCALE GENOMIC DNA]</scope>
    <source>
        <strain evidence="3">PX4</strain>
    </source>
</reference>
<dbReference type="PANTHER" id="PTHR30093">
    <property type="entry name" value="GENERAL SECRETION PATHWAY PROTEIN G"/>
    <property type="match status" value="1"/>
</dbReference>
<keyword evidence="3" id="KW-1185">Reference proteome</keyword>
<organism evidence="2 3">
    <name type="scientific">Paludisphaera borealis</name>
    <dbReference type="NCBI Taxonomy" id="1387353"/>
    <lineage>
        <taxon>Bacteria</taxon>
        <taxon>Pseudomonadati</taxon>
        <taxon>Planctomycetota</taxon>
        <taxon>Planctomycetia</taxon>
        <taxon>Isosphaerales</taxon>
        <taxon>Isosphaeraceae</taxon>
        <taxon>Paludisphaera</taxon>
    </lineage>
</organism>
<accession>A0A1U7CKV2</accession>
<dbReference type="InterPro" id="IPR027558">
    <property type="entry name" value="Pre_pil_HX9DG_C"/>
</dbReference>
<dbReference type="InterPro" id="IPR012902">
    <property type="entry name" value="N_methyl_site"/>
</dbReference>
<gene>
    <name evidence="2" type="ORF">BSF38_00988</name>
</gene>
<dbReference type="OrthoDB" id="248752at2"/>
<dbReference type="KEGG" id="pbor:BSF38_00988"/>
<dbReference type="Gene3D" id="3.30.700.10">
    <property type="entry name" value="Glycoprotein, Type 4 Pilin"/>
    <property type="match status" value="1"/>
</dbReference>
<dbReference type="Pfam" id="PF07963">
    <property type="entry name" value="N_methyl"/>
    <property type="match status" value="1"/>
</dbReference>
<proteinExistence type="predicted"/>
<name>A0A1U7CKV2_9BACT</name>
<feature type="domain" description="DUF1559" evidence="1">
    <location>
        <begin position="36"/>
        <end position="354"/>
    </location>
</feature>
<dbReference type="InterPro" id="IPR011453">
    <property type="entry name" value="DUF1559"/>
</dbReference>
<dbReference type="STRING" id="1387353.BSF38_00988"/>
<dbReference type="PANTHER" id="PTHR30093:SF2">
    <property type="entry name" value="TYPE II SECRETION SYSTEM PROTEIN H"/>
    <property type="match status" value="1"/>
</dbReference>
<dbReference type="RefSeq" id="WP_076343726.1">
    <property type="nucleotide sequence ID" value="NZ_CP019082.1"/>
</dbReference>
<evidence type="ECO:0000259" key="1">
    <source>
        <dbReference type="Pfam" id="PF07596"/>
    </source>
</evidence>
<dbReference type="AlphaFoldDB" id="A0A1U7CKV2"/>
<sequence>MKPFGSSHRRAFTLIELLVVIAIIAVLIALLLPAVQSAREAARRAQCVNNLKQLGLAIHNYMSQQNVFPPLVANISNAETLKSGSDPWVLDWTASILPNMEQMPLYNAINFMVGVNQGNPAAPNGLVNSTVLAAKVSTMMCPSEDSRTPTNAWGWKNYVANIGGPAAAMTWSGALVPMRSDGAGTSTGYTNGNCGSFGIESMTDGSSNTALFSETLVGSGPVASSVTISSARRKPTYLFTSGLTVAADQGGANPLASMQFATACQSLPGTTPGFGPLAPANGNFWISGNANSGLMWDAYNHWLPPNAPGCDNSADGNTAGWGSYTDGIPPSSNHPGGVNIGFSDGSVKFIKNTVSYQAWWGLGTRNGGEVLSSDSY</sequence>